<keyword evidence="1 5" id="KW-0963">Cytoplasm</keyword>
<dbReference type="Pfam" id="PF04751">
    <property type="entry name" value="DarP"/>
    <property type="match status" value="1"/>
</dbReference>
<evidence type="ECO:0000313" key="8">
    <source>
        <dbReference type="Proteomes" id="UP001500133"/>
    </source>
</evidence>
<dbReference type="NCBIfam" id="NF003593">
    <property type="entry name" value="PRK05255.1-1"/>
    <property type="match status" value="1"/>
</dbReference>
<evidence type="ECO:0000256" key="4">
    <source>
        <dbReference type="ARBA" id="ARBA00022884"/>
    </source>
</evidence>
<comment type="caution">
    <text evidence="7">The sequence shown here is derived from an EMBL/GenBank/DDBJ whole genome shotgun (WGS) entry which is preliminary data.</text>
</comment>
<evidence type="ECO:0000256" key="3">
    <source>
        <dbReference type="ARBA" id="ARBA00022730"/>
    </source>
</evidence>
<dbReference type="SUPFAM" id="SSF158710">
    <property type="entry name" value="PSPTO4464-like"/>
    <property type="match status" value="1"/>
</dbReference>
<comment type="subcellular location">
    <subcellularLocation>
        <location evidence="5">Cytoplasm</location>
    </subcellularLocation>
    <text evidence="5">Associates with late stage pre-50S ribosomal subunits.</text>
</comment>
<dbReference type="RefSeq" id="WP_344702066.1">
    <property type="nucleotide sequence ID" value="NZ_BAAAZT010000023.1"/>
</dbReference>
<evidence type="ECO:0000256" key="5">
    <source>
        <dbReference type="HAMAP-Rule" id="MF_00765"/>
    </source>
</evidence>
<dbReference type="PANTHER" id="PTHR38101">
    <property type="entry name" value="UPF0307 PROTEIN YJGA"/>
    <property type="match status" value="1"/>
</dbReference>
<evidence type="ECO:0000256" key="2">
    <source>
        <dbReference type="ARBA" id="ARBA00022517"/>
    </source>
</evidence>
<keyword evidence="2 5" id="KW-0690">Ribosome biogenesis</keyword>
<dbReference type="CDD" id="cd16331">
    <property type="entry name" value="YjgA-like"/>
    <property type="match status" value="1"/>
</dbReference>
<evidence type="ECO:0000256" key="6">
    <source>
        <dbReference type="SAM" id="MobiDB-lite"/>
    </source>
</evidence>
<sequence length="176" mass="20644">MSKKHADPAVEAPDERPSKSQLKREMHELQQLGETLIAMKPGERARFALSDDMERAIAETARITSREARRRHMQYVGKLMRKEDLPAIRGEFDAIEREKSQRDHAFHRLEKWRNRLLDEGDSAVEGFVQEYPHADRQVLRQLIRNARREAEQQKPPTSARKLFKHLRESAELKAQD</sequence>
<dbReference type="PANTHER" id="PTHR38101:SF1">
    <property type="entry name" value="UPF0307 PROTEIN YJGA"/>
    <property type="match status" value="1"/>
</dbReference>
<keyword evidence="4 5" id="KW-0694">RNA-binding</keyword>
<evidence type="ECO:0000313" key="7">
    <source>
        <dbReference type="EMBL" id="GAA3897689.1"/>
    </source>
</evidence>
<dbReference type="HAMAP" id="MF_00765">
    <property type="entry name" value="DarP"/>
    <property type="match status" value="1"/>
</dbReference>
<comment type="function">
    <text evidence="5">Member of a network of 50S ribosomal subunit biogenesis factors which assembles along the 30S-50S interface, preventing incorrect 23S rRNA structures from forming. Promotes peptidyl transferase center (PTC) maturation.</text>
</comment>
<comment type="similarity">
    <text evidence="5">Belongs to the DarP family.</text>
</comment>
<proteinExistence type="inferred from homology"/>
<reference evidence="8" key="1">
    <citation type="journal article" date="2019" name="Int. J. Syst. Evol. Microbiol.">
        <title>The Global Catalogue of Microorganisms (GCM) 10K type strain sequencing project: providing services to taxonomists for standard genome sequencing and annotation.</title>
        <authorList>
            <consortium name="The Broad Institute Genomics Platform"/>
            <consortium name="The Broad Institute Genome Sequencing Center for Infectious Disease"/>
            <person name="Wu L."/>
            <person name="Ma J."/>
        </authorList>
    </citation>
    <scope>NUCLEOTIDE SEQUENCE [LARGE SCALE GENOMIC DNA]</scope>
    <source>
        <strain evidence="8">JCM 16914</strain>
    </source>
</reference>
<keyword evidence="3 5" id="KW-0699">rRNA-binding</keyword>
<dbReference type="InterPro" id="IPR023153">
    <property type="entry name" value="DarP_sf"/>
</dbReference>
<accession>A0ABP7LBF5</accession>
<evidence type="ECO:0000256" key="1">
    <source>
        <dbReference type="ARBA" id="ARBA00022490"/>
    </source>
</evidence>
<name>A0ABP7LBF5_9GAMM</name>
<gene>
    <name evidence="7" type="primary">yjgA</name>
    <name evidence="5" type="synonym">darP</name>
    <name evidence="7" type="ORF">GCM10022228_05450</name>
</gene>
<organism evidence="7 8">
    <name type="scientific">Halomonas cibimaris</name>
    <dbReference type="NCBI Taxonomy" id="657012"/>
    <lineage>
        <taxon>Bacteria</taxon>
        <taxon>Pseudomonadati</taxon>
        <taxon>Pseudomonadota</taxon>
        <taxon>Gammaproteobacteria</taxon>
        <taxon>Oceanospirillales</taxon>
        <taxon>Halomonadaceae</taxon>
        <taxon>Halomonas</taxon>
    </lineage>
</organism>
<keyword evidence="8" id="KW-1185">Reference proteome</keyword>
<dbReference type="Gene3D" id="1.10.60.30">
    <property type="entry name" value="PSPTO4464-like domains"/>
    <property type="match status" value="2"/>
</dbReference>
<feature type="region of interest" description="Disordered" evidence="6">
    <location>
        <begin position="1"/>
        <end position="22"/>
    </location>
</feature>
<dbReference type="PIRSF" id="PIRSF016183">
    <property type="entry name" value="UCP016183"/>
    <property type="match status" value="1"/>
</dbReference>
<protein>
    <recommendedName>
        <fullName evidence="5">Dual-action ribosomal maturation protein DarP</fullName>
    </recommendedName>
    <alternativeName>
        <fullName evidence="5">Large ribosomal subunit assembly factor DarP</fullName>
    </alternativeName>
</protein>
<dbReference type="EMBL" id="BAAAZT010000023">
    <property type="protein sequence ID" value="GAA3897689.1"/>
    <property type="molecule type" value="Genomic_DNA"/>
</dbReference>
<dbReference type="InterPro" id="IPR006839">
    <property type="entry name" value="DarP"/>
</dbReference>
<dbReference type="Proteomes" id="UP001500133">
    <property type="component" value="Unassembled WGS sequence"/>
</dbReference>